<accession>A0AAV1AQA1</accession>
<keyword evidence="2" id="KW-1185">Reference proteome</keyword>
<proteinExistence type="predicted"/>
<dbReference type="AlphaFoldDB" id="A0AAV1AQA1"/>
<dbReference type="EMBL" id="OX451740">
    <property type="protein sequence ID" value="CAI8612289.1"/>
    <property type="molecule type" value="Genomic_DNA"/>
</dbReference>
<reference evidence="1 2" key="1">
    <citation type="submission" date="2023-01" db="EMBL/GenBank/DDBJ databases">
        <authorList>
            <person name="Kreplak J."/>
        </authorList>
    </citation>
    <scope>NUCLEOTIDE SEQUENCE [LARGE SCALE GENOMIC DNA]</scope>
</reference>
<protein>
    <submittedName>
        <fullName evidence="1">Uncharacterized protein</fullName>
    </submittedName>
</protein>
<evidence type="ECO:0000313" key="2">
    <source>
        <dbReference type="Proteomes" id="UP001157006"/>
    </source>
</evidence>
<sequence length="149" mass="17391">MEHLPQESLSNILSRKIKVPKIEYSCFSGECFKTLAPFDEYDTIGVIVYPVRGIEKCFDVWVMKDYWDEGSWIKLYSVGPVPMISKFVGFYGSNGFLWKDANERLVLYECENENTMDLEVYGKHDSIRAVRYMESLVLLQRGIERFSCI</sequence>
<gene>
    <name evidence="1" type="ORF">VFH_V027520</name>
</gene>
<name>A0AAV1AQA1_VICFA</name>
<organism evidence="1 2">
    <name type="scientific">Vicia faba</name>
    <name type="common">Broad bean</name>
    <name type="synonym">Faba vulgaris</name>
    <dbReference type="NCBI Taxonomy" id="3906"/>
    <lineage>
        <taxon>Eukaryota</taxon>
        <taxon>Viridiplantae</taxon>
        <taxon>Streptophyta</taxon>
        <taxon>Embryophyta</taxon>
        <taxon>Tracheophyta</taxon>
        <taxon>Spermatophyta</taxon>
        <taxon>Magnoliopsida</taxon>
        <taxon>eudicotyledons</taxon>
        <taxon>Gunneridae</taxon>
        <taxon>Pentapetalae</taxon>
        <taxon>rosids</taxon>
        <taxon>fabids</taxon>
        <taxon>Fabales</taxon>
        <taxon>Fabaceae</taxon>
        <taxon>Papilionoideae</taxon>
        <taxon>50 kb inversion clade</taxon>
        <taxon>NPAAA clade</taxon>
        <taxon>Hologalegina</taxon>
        <taxon>IRL clade</taxon>
        <taxon>Fabeae</taxon>
        <taxon>Vicia</taxon>
    </lineage>
</organism>
<dbReference type="Proteomes" id="UP001157006">
    <property type="component" value="Chromosome 5"/>
</dbReference>
<evidence type="ECO:0000313" key="1">
    <source>
        <dbReference type="EMBL" id="CAI8612289.1"/>
    </source>
</evidence>